<sequence>ECFFPNGWAVTDMSAMQDLGRIFEGEPQPYRNISSNGMTKGADVLLSVGSGHAQQEGYETAYCLFNSLKRKTAVVFILISHLLLCCVAFISLIPSTNDSVNVTSLCYVCFVSALTAFGFLGLHLSLPFYVGCFLLLQMCIYWVLLGLSFWCLEAIIEGNSAAWRDFVSLLIVIYIYAGSIIIVGEYFMSLKPCSFFSAFSKKLQAHIAFKKIWKSFVAKQSLVLTTQEVKMFSPRGGNILELSEGIVPDSVELCSTPIFDTYARNTMFTFKPTAQ</sequence>
<feature type="transmembrane region" description="Helical" evidence="1">
    <location>
        <begin position="73"/>
        <end position="93"/>
    </location>
</feature>
<keyword evidence="1" id="KW-0472">Membrane</keyword>
<keyword evidence="1" id="KW-1133">Transmembrane helix</keyword>
<name>A0A915A0K0_PARUN</name>
<evidence type="ECO:0000313" key="2">
    <source>
        <dbReference type="Proteomes" id="UP000887569"/>
    </source>
</evidence>
<feature type="transmembrane region" description="Helical" evidence="1">
    <location>
        <begin position="167"/>
        <end position="188"/>
    </location>
</feature>
<reference evidence="3" key="1">
    <citation type="submission" date="2022-11" db="UniProtKB">
        <authorList>
            <consortium name="WormBaseParasite"/>
        </authorList>
    </citation>
    <scope>IDENTIFICATION</scope>
</reference>
<feature type="transmembrane region" description="Helical" evidence="1">
    <location>
        <begin position="105"/>
        <end position="122"/>
    </location>
</feature>
<dbReference type="WBParaSite" id="PgE092_g002_t04">
    <property type="protein sequence ID" value="PgE092_g002_t04"/>
    <property type="gene ID" value="PgE092_g002"/>
</dbReference>
<proteinExistence type="predicted"/>
<keyword evidence="1" id="KW-0812">Transmembrane</keyword>
<dbReference type="AlphaFoldDB" id="A0A915A0K0"/>
<dbReference type="Proteomes" id="UP000887569">
    <property type="component" value="Unplaced"/>
</dbReference>
<accession>A0A915A0K0</accession>
<feature type="transmembrane region" description="Helical" evidence="1">
    <location>
        <begin position="128"/>
        <end position="155"/>
    </location>
</feature>
<protein>
    <submittedName>
        <fullName evidence="3">Protein kinase domain-containing protein</fullName>
    </submittedName>
</protein>
<evidence type="ECO:0000313" key="3">
    <source>
        <dbReference type="WBParaSite" id="PgE092_g002_t04"/>
    </source>
</evidence>
<organism evidence="2 3">
    <name type="scientific">Parascaris univalens</name>
    <name type="common">Nematode worm</name>
    <dbReference type="NCBI Taxonomy" id="6257"/>
    <lineage>
        <taxon>Eukaryota</taxon>
        <taxon>Metazoa</taxon>
        <taxon>Ecdysozoa</taxon>
        <taxon>Nematoda</taxon>
        <taxon>Chromadorea</taxon>
        <taxon>Rhabditida</taxon>
        <taxon>Spirurina</taxon>
        <taxon>Ascaridomorpha</taxon>
        <taxon>Ascaridoidea</taxon>
        <taxon>Ascarididae</taxon>
        <taxon>Parascaris</taxon>
    </lineage>
</organism>
<evidence type="ECO:0000256" key="1">
    <source>
        <dbReference type="SAM" id="Phobius"/>
    </source>
</evidence>
<keyword evidence="2" id="KW-1185">Reference proteome</keyword>